<dbReference type="PANTHER" id="PTHR33295:SF7">
    <property type="entry name" value="ATPASE"/>
    <property type="match status" value="1"/>
</dbReference>
<evidence type="ECO:0000259" key="1">
    <source>
        <dbReference type="Pfam" id="PF13173"/>
    </source>
</evidence>
<protein>
    <recommendedName>
        <fullName evidence="5">AAA+ ATPase domain-containing protein</fullName>
    </recommendedName>
</protein>
<name>A0A1W2H0J4_9BACT</name>
<keyword evidence="4" id="KW-1185">Reference proteome</keyword>
<evidence type="ECO:0008006" key="5">
    <source>
        <dbReference type="Google" id="ProtNLM"/>
    </source>
</evidence>
<evidence type="ECO:0000313" key="4">
    <source>
        <dbReference type="Proteomes" id="UP000192333"/>
    </source>
</evidence>
<proteinExistence type="predicted"/>
<evidence type="ECO:0000259" key="2">
    <source>
        <dbReference type="Pfam" id="PF13635"/>
    </source>
</evidence>
<dbReference type="Pfam" id="PF13173">
    <property type="entry name" value="AAA_14"/>
    <property type="match status" value="1"/>
</dbReference>
<dbReference type="Gene3D" id="3.40.50.300">
    <property type="entry name" value="P-loop containing nucleotide triphosphate hydrolases"/>
    <property type="match status" value="1"/>
</dbReference>
<dbReference type="OrthoDB" id="9801840at2"/>
<dbReference type="Proteomes" id="UP000192333">
    <property type="component" value="Chromosome I"/>
</dbReference>
<dbReference type="InterPro" id="IPR027417">
    <property type="entry name" value="P-loop_NTPase"/>
</dbReference>
<sequence length="449" mass="52208">MILRNSYKKLIQWKDSENRKPLLIRGARQVGKTTLVRQFSSEFSVYLELNLEKEADKKLFELDETNKILNAIYLYKGVVPEKGKTLLFIDEIQESPNAISQLRYFFEEHQDIHVIAAGSLLEFALSKVPNFPVGRVDYLFLHPLNFEEYLGAIGQSPALEVLRKVPVPEYAYQTLKKHFHDFTLVGGMPGIVSEYVQNKVFALLSERYTKLWQSYKDDVEKYSKNETERRIIRHVIDTAPFELDRIKFEGFGNSNYRSREVGEALRALDMAKLIRLVYPTTSVKPPLVVDYKKRPRLQFVDTGLWNQAMGLQASMIQVEDLDDVHRGRVIQHLVAQEINSTIENKDSVSHFWVRQEKDSNSEVDIIFPFGKFLIPVEVKSGSSGSLRSLHQFIDRCNHSVAVRFYAGKFEIENTETISGKPFYLINLPYYLGTQLEFYLEYFFQNYNHK</sequence>
<reference evidence="4" key="1">
    <citation type="submission" date="2017-04" db="EMBL/GenBank/DDBJ databases">
        <authorList>
            <person name="Varghese N."/>
            <person name="Submissions S."/>
        </authorList>
    </citation>
    <scope>NUCLEOTIDE SEQUENCE [LARGE SCALE GENOMIC DNA]</scope>
    <source>
        <strain evidence="4">DSM 16537</strain>
    </source>
</reference>
<feature type="domain" description="AAA" evidence="1">
    <location>
        <begin position="18"/>
        <end position="150"/>
    </location>
</feature>
<dbReference type="STRING" id="758820.SAMN00777080_1007"/>
<dbReference type="EMBL" id="LT838813">
    <property type="protein sequence ID" value="SMD42455.1"/>
    <property type="molecule type" value="Genomic_DNA"/>
</dbReference>
<feature type="domain" description="DUF4143" evidence="2">
    <location>
        <begin position="255"/>
        <end position="381"/>
    </location>
</feature>
<dbReference type="PANTHER" id="PTHR33295">
    <property type="entry name" value="ATPASE"/>
    <property type="match status" value="1"/>
</dbReference>
<dbReference type="RefSeq" id="WP_084119260.1">
    <property type="nucleotide sequence ID" value="NZ_LT838813.1"/>
</dbReference>
<evidence type="ECO:0000313" key="3">
    <source>
        <dbReference type="EMBL" id="SMD42455.1"/>
    </source>
</evidence>
<dbReference type="SUPFAM" id="SSF52540">
    <property type="entry name" value="P-loop containing nucleoside triphosphate hydrolases"/>
    <property type="match status" value="1"/>
</dbReference>
<gene>
    <name evidence="3" type="ORF">SAMN00777080_1007</name>
</gene>
<dbReference type="CDD" id="cd00009">
    <property type="entry name" value="AAA"/>
    <property type="match status" value="1"/>
</dbReference>
<dbReference type="AlphaFoldDB" id="A0A1W2H0J4"/>
<dbReference type="Pfam" id="PF13635">
    <property type="entry name" value="DUF4143"/>
    <property type="match status" value="1"/>
</dbReference>
<dbReference type="InterPro" id="IPR041682">
    <property type="entry name" value="AAA_14"/>
</dbReference>
<dbReference type="InterPro" id="IPR025420">
    <property type="entry name" value="DUF4143"/>
</dbReference>
<organism evidence="3 4">
    <name type="scientific">Aquiflexum balticum DSM 16537</name>
    <dbReference type="NCBI Taxonomy" id="758820"/>
    <lineage>
        <taxon>Bacteria</taxon>
        <taxon>Pseudomonadati</taxon>
        <taxon>Bacteroidota</taxon>
        <taxon>Cytophagia</taxon>
        <taxon>Cytophagales</taxon>
        <taxon>Cyclobacteriaceae</taxon>
        <taxon>Aquiflexum</taxon>
    </lineage>
</organism>
<accession>A0A1W2H0J4</accession>